<evidence type="ECO:0000313" key="5">
    <source>
        <dbReference type="Proteomes" id="UP000095453"/>
    </source>
</evidence>
<protein>
    <submittedName>
        <fullName evidence="3">Methylglyoxal synthase</fullName>
    </submittedName>
</protein>
<dbReference type="InterPro" id="IPR000253">
    <property type="entry name" value="FHA_dom"/>
</dbReference>
<evidence type="ECO:0000313" key="3">
    <source>
        <dbReference type="EMBL" id="CUO42327.1"/>
    </source>
</evidence>
<dbReference type="Proteomes" id="UP000095453">
    <property type="component" value="Unassembled WGS sequence"/>
</dbReference>
<dbReference type="Pfam" id="PF00498">
    <property type="entry name" value="FHA"/>
    <property type="match status" value="1"/>
</dbReference>
<dbReference type="EMBL" id="CYYR01000029">
    <property type="protein sequence ID" value="CUO42327.1"/>
    <property type="molecule type" value="Genomic_DNA"/>
</dbReference>
<organism evidence="3 4">
    <name type="scientific">Roseburia inulinivorans</name>
    <dbReference type="NCBI Taxonomy" id="360807"/>
    <lineage>
        <taxon>Bacteria</taxon>
        <taxon>Bacillati</taxon>
        <taxon>Bacillota</taxon>
        <taxon>Clostridia</taxon>
        <taxon>Lachnospirales</taxon>
        <taxon>Lachnospiraceae</taxon>
        <taxon>Roseburia</taxon>
    </lineage>
</organism>
<evidence type="ECO:0000313" key="2">
    <source>
        <dbReference type="EMBL" id="CUN30165.1"/>
    </source>
</evidence>
<dbReference type="Gene3D" id="2.60.200.20">
    <property type="match status" value="1"/>
</dbReference>
<dbReference type="RefSeq" id="WP_055172103.1">
    <property type="nucleotide sequence ID" value="NZ_CATYLF010000069.1"/>
</dbReference>
<dbReference type="CDD" id="cd00060">
    <property type="entry name" value="FHA"/>
    <property type="match status" value="1"/>
</dbReference>
<sequence>MDEYFEGKVKEVQSAEDASYFLENNEIFYDIGFKVMQNQENVNLLECHRLKYNGKIKLVYFTRDYTSMADYIASSDVDTILSLIDSLIRALIQIENLGFLNMACIDNRLSHMYVEPNTNTIKIIYLPVNITGIHKNKNEFDNEIKAQLVQAIEQMRITDNPKMRQAVDALEDGTLKLHDISARIQHGRGFINNNTADSRNSEVHETDVQDRKSSFTNMDGICIQSIDGQFRFDIRENEFLIGKSSERVQGVITGNNAISRVHCKIVRKNGNYYVVDMGSSNGTYVNGKRIEPNIPEPILDKSQLRIANAEFIVRG</sequence>
<dbReference type="PROSITE" id="PS50006">
    <property type="entry name" value="FHA_DOMAIN"/>
    <property type="match status" value="1"/>
</dbReference>
<gene>
    <name evidence="3" type="ORF">ERS852392_03115</name>
    <name evidence="2" type="ORF">ERS852444_03418</name>
</gene>
<dbReference type="SMART" id="SM00240">
    <property type="entry name" value="FHA"/>
    <property type="match status" value="1"/>
</dbReference>
<evidence type="ECO:0000313" key="4">
    <source>
        <dbReference type="Proteomes" id="UP000095395"/>
    </source>
</evidence>
<dbReference type="EMBL" id="CYXX01000042">
    <property type="protein sequence ID" value="CUN30165.1"/>
    <property type="molecule type" value="Genomic_DNA"/>
</dbReference>
<dbReference type="Proteomes" id="UP000095395">
    <property type="component" value="Unassembled WGS sequence"/>
</dbReference>
<name>A0A174EYE2_9FIRM</name>
<feature type="domain" description="FHA" evidence="1">
    <location>
        <begin position="239"/>
        <end position="290"/>
    </location>
</feature>
<dbReference type="AlphaFoldDB" id="A0A174EYE2"/>
<accession>A0A174EYE2</accession>
<dbReference type="InterPro" id="IPR008984">
    <property type="entry name" value="SMAD_FHA_dom_sf"/>
</dbReference>
<dbReference type="InterPro" id="IPR050923">
    <property type="entry name" value="Cell_Proc_Reg/RNA_Proc"/>
</dbReference>
<proteinExistence type="predicted"/>
<reference evidence="4 5" key="1">
    <citation type="submission" date="2015-09" db="EMBL/GenBank/DDBJ databases">
        <authorList>
            <consortium name="Pathogen Informatics"/>
        </authorList>
    </citation>
    <scope>NUCLEOTIDE SEQUENCE [LARGE SCALE GENOMIC DNA]</scope>
    <source>
        <strain evidence="3 4">2789STDY5608835</strain>
        <strain evidence="2 5">2789STDY5608887</strain>
    </source>
</reference>
<evidence type="ECO:0000259" key="1">
    <source>
        <dbReference type="PROSITE" id="PS50006"/>
    </source>
</evidence>
<dbReference type="SUPFAM" id="SSF49879">
    <property type="entry name" value="SMAD/FHA domain"/>
    <property type="match status" value="1"/>
</dbReference>
<dbReference type="PANTHER" id="PTHR23308">
    <property type="entry name" value="NUCLEAR INHIBITOR OF PROTEIN PHOSPHATASE-1"/>
    <property type="match status" value="1"/>
</dbReference>